<dbReference type="AlphaFoldDB" id="A0A8J7WFY5"/>
<feature type="region of interest" description="Disordered" evidence="1">
    <location>
        <begin position="1"/>
        <end position="82"/>
    </location>
</feature>
<name>A0A8J7WFY5_9RHOB</name>
<comment type="caution">
    <text evidence="2">The sequence shown here is derived from an EMBL/GenBank/DDBJ whole genome shotgun (WGS) entry which is preliminary data.</text>
</comment>
<reference evidence="2" key="1">
    <citation type="submission" date="2021-04" db="EMBL/GenBank/DDBJ databases">
        <authorList>
            <person name="Yoon J."/>
        </authorList>
    </citation>
    <scope>NUCLEOTIDE SEQUENCE</scope>
    <source>
        <strain evidence="2">KMU-90</strain>
    </source>
</reference>
<keyword evidence="3" id="KW-1185">Reference proteome</keyword>
<organism evidence="2 3">
    <name type="scientific">Thetidibacter halocola</name>
    <dbReference type="NCBI Taxonomy" id="2827239"/>
    <lineage>
        <taxon>Bacteria</taxon>
        <taxon>Pseudomonadati</taxon>
        <taxon>Pseudomonadota</taxon>
        <taxon>Alphaproteobacteria</taxon>
        <taxon>Rhodobacterales</taxon>
        <taxon>Roseobacteraceae</taxon>
        <taxon>Thetidibacter</taxon>
    </lineage>
</organism>
<evidence type="ECO:0000313" key="2">
    <source>
        <dbReference type="EMBL" id="MBS0124419.1"/>
    </source>
</evidence>
<gene>
    <name evidence="2" type="ORF">KB874_09745</name>
</gene>
<sequence>MNILPNAGFQRRTAPRPSRRAKASDGTDNAEDTAREQATSVAPSGSPHVLTTRTLVPSMPKSGTGKRAAAGYHAARGPISAN</sequence>
<dbReference type="RefSeq" id="WP_212536363.1">
    <property type="nucleotide sequence ID" value="NZ_JAGTUU010000003.1"/>
</dbReference>
<protein>
    <submittedName>
        <fullName evidence="2">Uncharacterized protein</fullName>
    </submittedName>
</protein>
<feature type="compositionally biased region" description="Polar residues" evidence="1">
    <location>
        <begin position="36"/>
        <end position="55"/>
    </location>
</feature>
<accession>A0A8J7WFY5</accession>
<dbReference type="EMBL" id="JAGTUU010000003">
    <property type="protein sequence ID" value="MBS0124419.1"/>
    <property type="molecule type" value="Genomic_DNA"/>
</dbReference>
<evidence type="ECO:0000313" key="3">
    <source>
        <dbReference type="Proteomes" id="UP000681356"/>
    </source>
</evidence>
<proteinExistence type="predicted"/>
<dbReference type="Proteomes" id="UP000681356">
    <property type="component" value="Unassembled WGS sequence"/>
</dbReference>
<evidence type="ECO:0000256" key="1">
    <source>
        <dbReference type="SAM" id="MobiDB-lite"/>
    </source>
</evidence>